<accession>A0A4V1ADQ1</accession>
<proteinExistence type="predicted"/>
<evidence type="ECO:0000313" key="2">
    <source>
        <dbReference type="Proteomes" id="UP000292447"/>
    </source>
</evidence>
<name>A0A4V1ADQ1_9ASCO</name>
<evidence type="ECO:0000313" key="1">
    <source>
        <dbReference type="EMBL" id="QBM86493.1"/>
    </source>
</evidence>
<dbReference type="EMBL" id="CP034456">
    <property type="protein sequence ID" value="QBM86493.1"/>
    <property type="molecule type" value="Genomic_DNA"/>
</dbReference>
<gene>
    <name evidence="1" type="ORF">METSCH_A11350</name>
</gene>
<reference evidence="2" key="1">
    <citation type="submission" date="2019-03" db="EMBL/GenBank/DDBJ databases">
        <title>Snf2 controls pulcherriminic acid biosynthesis and connects pigmentation and antifungal activity of the yeast Metschnikowia pulcherrima.</title>
        <authorList>
            <person name="Gore-Lloyd D."/>
            <person name="Sumann I."/>
            <person name="Brachmann A.O."/>
            <person name="Schneeberger K."/>
            <person name="Ortiz-Merino R.A."/>
            <person name="Moreno-Beltran M."/>
            <person name="Schlaefli M."/>
            <person name="Kirner P."/>
            <person name="Santos Kron A."/>
            <person name="Wolfe K.H."/>
            <person name="Piel J."/>
            <person name="Ahrens C.H."/>
            <person name="Henk D."/>
            <person name="Freimoser F.M."/>
        </authorList>
    </citation>
    <scope>NUCLEOTIDE SEQUENCE [LARGE SCALE GENOMIC DNA]</scope>
    <source>
        <strain evidence="2">APC 1.2</strain>
    </source>
</reference>
<dbReference type="AlphaFoldDB" id="A0A4V1ADQ1"/>
<dbReference type="Proteomes" id="UP000292447">
    <property type="component" value="Chromosome I"/>
</dbReference>
<keyword evidence="2" id="KW-1185">Reference proteome</keyword>
<organism evidence="1 2">
    <name type="scientific">Metschnikowia aff. pulcherrima</name>
    <dbReference type="NCBI Taxonomy" id="2163413"/>
    <lineage>
        <taxon>Eukaryota</taxon>
        <taxon>Fungi</taxon>
        <taxon>Dikarya</taxon>
        <taxon>Ascomycota</taxon>
        <taxon>Saccharomycotina</taxon>
        <taxon>Pichiomycetes</taxon>
        <taxon>Metschnikowiaceae</taxon>
        <taxon>Metschnikowia</taxon>
    </lineage>
</organism>
<sequence length="290" mass="33424">MSMKSSPLQYKRIFITDSKYTLGSFACTMKSVLGDLFGDLYNPFLIYDSIFGEFNTANFEANYVETLFGAKLYDEGLADVWSCFFEKGLEAFHYIALNYYRMDIDEFVKDFATANEKDKEYLRDLVISLDHRITNIFRLSIEPDVLFLSSVGNGPLGMKDVIAFFQAAKPSETKFERTHAVIAEYLAAESRNPQGSMLKRFILGSYNPSMLTRVAILLIEEGYLKYELIEAFEKYNTNAYKPRNAMSEQQLCIRVAYALKEILDYERRLDPNLAPVKRKGRRRGRRNKAG</sequence>
<protein>
    <submittedName>
        <fullName evidence="1">Uncharacterized protein</fullName>
    </submittedName>
</protein>